<dbReference type="Pfam" id="PF00724">
    <property type="entry name" value="Oxidored_FMN"/>
    <property type="match status" value="1"/>
</dbReference>
<gene>
    <name evidence="12" type="ORF">MSKU9_0712</name>
</gene>
<dbReference type="GO" id="GO:0008670">
    <property type="term" value="F:2,4-dienoyl-CoA reductase (NADPH) activity"/>
    <property type="evidence" value="ECO:0007669"/>
    <property type="project" value="TreeGrafter"/>
</dbReference>
<keyword evidence="5" id="KW-0288">FMN</keyword>
<dbReference type="Proteomes" id="UP000315095">
    <property type="component" value="Unassembled WGS sequence"/>
</dbReference>
<dbReference type="InterPro" id="IPR036188">
    <property type="entry name" value="FAD/NAD-bd_sf"/>
</dbReference>
<feature type="domain" description="NADH:flavin oxidoreductase/NADH oxidase N-terminal" evidence="10">
    <location>
        <begin position="8"/>
        <end position="340"/>
    </location>
</feature>
<evidence type="ECO:0000256" key="9">
    <source>
        <dbReference type="ARBA" id="ARBA00023014"/>
    </source>
</evidence>
<protein>
    <submittedName>
        <fullName evidence="12">NADH:flavin oxidoreductase</fullName>
    </submittedName>
</protein>
<evidence type="ECO:0000256" key="1">
    <source>
        <dbReference type="ARBA" id="ARBA00001917"/>
    </source>
</evidence>
<dbReference type="SUPFAM" id="SSF51905">
    <property type="entry name" value="FAD/NAD(P)-binding domain"/>
    <property type="match status" value="1"/>
</dbReference>
<keyword evidence="13" id="KW-1185">Reference proteome</keyword>
<dbReference type="GO" id="GO:0051536">
    <property type="term" value="F:iron-sulfur cluster binding"/>
    <property type="evidence" value="ECO:0007669"/>
    <property type="project" value="UniProtKB-KW"/>
</dbReference>
<dbReference type="PRINTS" id="PR00368">
    <property type="entry name" value="FADPNR"/>
</dbReference>
<dbReference type="Gene3D" id="3.20.20.70">
    <property type="entry name" value="Aldolase class I"/>
    <property type="match status" value="1"/>
</dbReference>
<evidence type="ECO:0000259" key="11">
    <source>
        <dbReference type="Pfam" id="PF07992"/>
    </source>
</evidence>
<comment type="cofactor">
    <cofactor evidence="2">
        <name>[4Fe-4S] cluster</name>
        <dbReference type="ChEBI" id="CHEBI:49883"/>
    </cofactor>
</comment>
<evidence type="ECO:0000256" key="2">
    <source>
        <dbReference type="ARBA" id="ARBA00001966"/>
    </source>
</evidence>
<evidence type="ECO:0000256" key="7">
    <source>
        <dbReference type="ARBA" id="ARBA00023002"/>
    </source>
</evidence>
<dbReference type="Gene3D" id="3.50.50.60">
    <property type="entry name" value="FAD/NAD(P)-binding domain"/>
    <property type="match status" value="1"/>
</dbReference>
<organism evidence="12 13">
    <name type="scientific">Komagataeibacter diospyri</name>
    <dbReference type="NCBI Taxonomy" id="1932662"/>
    <lineage>
        <taxon>Bacteria</taxon>
        <taxon>Pseudomonadati</taxon>
        <taxon>Pseudomonadota</taxon>
        <taxon>Alphaproteobacteria</taxon>
        <taxon>Acetobacterales</taxon>
        <taxon>Acetobacteraceae</taxon>
        <taxon>Komagataeibacter</taxon>
    </lineage>
</organism>
<proteinExistence type="inferred from homology"/>
<name>A0A4P5NRZ3_9PROT</name>
<dbReference type="InterPro" id="IPR051793">
    <property type="entry name" value="NADH:flavin_oxidoreductase"/>
</dbReference>
<reference evidence="13" key="1">
    <citation type="submission" date="2017-01" db="EMBL/GenBank/DDBJ databases">
        <title>Komagataeibacter sp. MSKU9 whole genome sequencing project.</title>
        <authorList>
            <person name="Matsutani M."/>
            <person name="Naloka K."/>
            <person name="Theeragool G."/>
            <person name="Yakushi T."/>
            <person name="Matsushita K."/>
        </authorList>
    </citation>
    <scope>NUCLEOTIDE SEQUENCE [LARGE SCALE GENOMIC DNA]</scope>
    <source>
        <strain evidence="13">MSKU9</strain>
    </source>
</reference>
<evidence type="ECO:0000256" key="3">
    <source>
        <dbReference type="ARBA" id="ARBA00011048"/>
    </source>
</evidence>
<dbReference type="GO" id="GO:0046872">
    <property type="term" value="F:metal ion binding"/>
    <property type="evidence" value="ECO:0007669"/>
    <property type="project" value="UniProtKB-KW"/>
</dbReference>
<dbReference type="SUPFAM" id="SSF51971">
    <property type="entry name" value="Nucleotide-binding domain"/>
    <property type="match status" value="1"/>
</dbReference>
<evidence type="ECO:0000256" key="6">
    <source>
        <dbReference type="ARBA" id="ARBA00022723"/>
    </source>
</evidence>
<feature type="domain" description="FAD/NAD(P)-binding" evidence="11">
    <location>
        <begin position="389"/>
        <end position="613"/>
    </location>
</feature>
<dbReference type="PANTHER" id="PTHR42917">
    <property type="entry name" value="2,4-DIENOYL-COA REDUCTASE"/>
    <property type="match status" value="1"/>
</dbReference>
<comment type="caution">
    <text evidence="12">The sequence shown here is derived from an EMBL/GenBank/DDBJ whole genome shotgun (WGS) entry which is preliminary data.</text>
</comment>
<dbReference type="GO" id="GO:0033543">
    <property type="term" value="P:fatty acid beta-oxidation, unsaturated, even number, reductase/isomerase pathway"/>
    <property type="evidence" value="ECO:0007669"/>
    <property type="project" value="TreeGrafter"/>
</dbReference>
<keyword evidence="9" id="KW-0411">Iron-sulfur</keyword>
<evidence type="ECO:0000313" key="13">
    <source>
        <dbReference type="Proteomes" id="UP000315095"/>
    </source>
</evidence>
<keyword evidence="6" id="KW-0479">Metal-binding</keyword>
<dbReference type="AlphaFoldDB" id="A0A4P5NRZ3"/>
<keyword evidence="4" id="KW-0285">Flavoprotein</keyword>
<dbReference type="InterPro" id="IPR023753">
    <property type="entry name" value="FAD/NAD-binding_dom"/>
</dbReference>
<comment type="cofactor">
    <cofactor evidence="1">
        <name>FMN</name>
        <dbReference type="ChEBI" id="CHEBI:58210"/>
    </cofactor>
</comment>
<evidence type="ECO:0000259" key="10">
    <source>
        <dbReference type="Pfam" id="PF00724"/>
    </source>
</evidence>
<evidence type="ECO:0000256" key="4">
    <source>
        <dbReference type="ARBA" id="ARBA00022630"/>
    </source>
</evidence>
<evidence type="ECO:0000256" key="8">
    <source>
        <dbReference type="ARBA" id="ARBA00023004"/>
    </source>
</evidence>
<dbReference type="SUPFAM" id="SSF51395">
    <property type="entry name" value="FMN-linked oxidoreductases"/>
    <property type="match status" value="1"/>
</dbReference>
<comment type="similarity">
    <text evidence="3">In the N-terminal section; belongs to the NADH:flavin oxidoreductase/NADH oxidase family.</text>
</comment>
<dbReference type="InterPro" id="IPR001155">
    <property type="entry name" value="OxRdtase_FMN_N"/>
</dbReference>
<dbReference type="PANTHER" id="PTHR42917:SF2">
    <property type="entry name" value="2,4-DIENOYL-COA REDUCTASE [(2E)-ENOYL-COA-PRODUCING]"/>
    <property type="match status" value="1"/>
</dbReference>
<accession>A0A4P5NRZ3</accession>
<keyword evidence="7" id="KW-0560">Oxidoreductase</keyword>
<sequence length="652" mass="69800">MMTSSFPNLFQPLQIRGATLKNRIMSTGHDTTIPTDGTVNDRLVAYQAARAAGGAGLIVIQVAGVHESARYTTHILMANDDGCIEGYTRLAEACHAHDCTIFGQIFHPGREICERHEGLLTVAYAPSAVPSERFHVIPRALDAGMIREIIDGFVAAAVRLQRAGLDGVEFVASHGYLPAQFFNPRVNLRGDEYGGSMENRLRFAREILTGIRAATGDDFVIGMRISDSERDDEGLTSDEVRDICRELESLVDYVNVTTGTSASSGAAVHIVAPMSWTPGYVAPAASRIKAELSIPVFVTGRINQPQEADAIIASGAADVCGMTRALICDPRMPEKAQSGHSEDIRACIACNQACIGHFQLGVPISCIQHPETGREEVYGNLAPVEKTRRVFIAGGGPAGMKAAVTAAKRGHDVTLFEAAGQLGGQARLAQELPRRAEFGGIITNLAREIELAGVKVVLNTPLTGDVLAAERPDTLIVATGAIPFRPPYEAAGDMQVADAWQILRREINPGRRVIVVDWRGDWIGPGIAEALAVRGHDVQLATTVHHAAAQLPPYVRDDLLGVLARQEIGIMPLVRLFGHDDSTVFLQHVITNEPIMVNDVDTLVLATGHASVTGLESVARGIVPDIHIIGDSLAPRTAEEAVYDGLRVGAAI</sequence>
<evidence type="ECO:0000256" key="5">
    <source>
        <dbReference type="ARBA" id="ARBA00022643"/>
    </source>
</evidence>
<dbReference type="GO" id="GO:0010181">
    <property type="term" value="F:FMN binding"/>
    <property type="evidence" value="ECO:0007669"/>
    <property type="project" value="InterPro"/>
</dbReference>
<dbReference type="EMBL" id="BDLU01000024">
    <property type="protein sequence ID" value="GCE82571.1"/>
    <property type="molecule type" value="Genomic_DNA"/>
</dbReference>
<keyword evidence="8" id="KW-0408">Iron</keyword>
<dbReference type="Gene3D" id="3.40.50.720">
    <property type="entry name" value="NAD(P)-binding Rossmann-like Domain"/>
    <property type="match status" value="1"/>
</dbReference>
<dbReference type="Pfam" id="PF07992">
    <property type="entry name" value="Pyr_redox_2"/>
    <property type="match status" value="1"/>
</dbReference>
<dbReference type="InterPro" id="IPR013785">
    <property type="entry name" value="Aldolase_TIM"/>
</dbReference>
<dbReference type="RefSeq" id="WP_227002358.1">
    <property type="nucleotide sequence ID" value="NZ_BDLU01000024.1"/>
</dbReference>
<evidence type="ECO:0000313" key="12">
    <source>
        <dbReference type="EMBL" id="GCE82571.1"/>
    </source>
</evidence>